<evidence type="ECO:0000313" key="6">
    <source>
        <dbReference type="Proteomes" id="UP000019335"/>
    </source>
</evidence>
<dbReference type="PANTHER" id="PTHR43780">
    <property type="entry name" value="1-AMINOCYCLOPROPANE-1-CARBOXYLATE DEAMINASE-RELATED"/>
    <property type="match status" value="1"/>
</dbReference>
<keyword evidence="6" id="KW-1185">Reference proteome</keyword>
<comment type="caution">
    <text evidence="5">The sequence shown here is derived from an EMBL/GenBank/DDBJ whole genome shotgun (WGS) entry which is preliminary data.</text>
</comment>
<evidence type="ECO:0000256" key="3">
    <source>
        <dbReference type="ARBA" id="ARBA00022898"/>
    </source>
</evidence>
<evidence type="ECO:0000256" key="4">
    <source>
        <dbReference type="SAM" id="MobiDB-lite"/>
    </source>
</evidence>
<keyword evidence="3" id="KW-0663">Pyridoxal phosphate</keyword>
<organism evidence="5 6">
    <name type="scientific">Nannochloropsis gaditana</name>
    <dbReference type="NCBI Taxonomy" id="72520"/>
    <lineage>
        <taxon>Eukaryota</taxon>
        <taxon>Sar</taxon>
        <taxon>Stramenopiles</taxon>
        <taxon>Ochrophyta</taxon>
        <taxon>Eustigmatophyceae</taxon>
        <taxon>Eustigmatales</taxon>
        <taxon>Monodopsidaceae</taxon>
        <taxon>Nannochloropsis</taxon>
    </lineage>
</organism>
<dbReference type="InterPro" id="IPR027278">
    <property type="entry name" value="ACCD_DCysDesulf"/>
</dbReference>
<dbReference type="OrthoDB" id="65643at2759"/>
<proteinExistence type="inferred from homology"/>
<evidence type="ECO:0000256" key="1">
    <source>
        <dbReference type="ARBA" id="ARBA00001933"/>
    </source>
</evidence>
<gene>
    <name evidence="5" type="ORF">Naga_100075g23</name>
</gene>
<dbReference type="PANTHER" id="PTHR43780:SF2">
    <property type="entry name" value="1-AMINOCYCLOPROPANE-1-CARBOXYLATE DEAMINASE-RELATED"/>
    <property type="match status" value="1"/>
</dbReference>
<dbReference type="SUPFAM" id="SSF53686">
    <property type="entry name" value="Tryptophan synthase beta subunit-like PLP-dependent enzymes"/>
    <property type="match status" value="1"/>
</dbReference>
<dbReference type="AlphaFoldDB" id="W7T2R1"/>
<dbReference type="InterPro" id="IPR036052">
    <property type="entry name" value="TrpB-like_PALP_sf"/>
</dbReference>
<dbReference type="GO" id="GO:0019148">
    <property type="term" value="F:D-cysteine desulfhydrase activity"/>
    <property type="evidence" value="ECO:0007669"/>
    <property type="project" value="TreeGrafter"/>
</dbReference>
<name>W7T2R1_9STRA</name>
<dbReference type="Gene3D" id="3.40.50.1100">
    <property type="match status" value="1"/>
</dbReference>
<sequence length="448" mass="48942">MRTSCTSVGVNMCVSLVTAFHARPGASHRFQRVSLSNLHIPLPLASAALIERATLPSYLHSSPVEEIHGIFDDHLKVYVKRDDKLDLLGAGIHGNKARKLWGLASSYPLSSSRPFPAVCLSWGGIQSNALAALAGFVCGVQQKRLIYYTKTIPAWLKDHPVGNYRRALELGVDFRELRASEFQDIFGATDETEGGDGEARCIRLKKRLVEREGDLLAREADDLLLVPQGAAFPGAEEGIDRLGREVEDWWATESGSGERAEVKPLAVVLPAGTGTTAFYLARTLASSSLGRTPVVYAVPCVGDGTYLRAQMARLTRSEALSETPARPEGRGVLGGRKGGKPGADHGSEGWREKAPQGAFPEVLEGSAPHVFGQPGQALIDMWHEMGEKHGLELDLLYGPRAWCVIRQHWSVLRAKHDKLLYIHTGGMEGLPSQLARYRYRKMLPDPGE</sequence>
<comment type="similarity">
    <text evidence="2">Belongs to the ACC deaminase/D-cysteine desulfhydrase family.</text>
</comment>
<dbReference type="EMBL" id="AZIL01002512">
    <property type="protein sequence ID" value="EWM21350.1"/>
    <property type="molecule type" value="Genomic_DNA"/>
</dbReference>
<feature type="region of interest" description="Disordered" evidence="4">
    <location>
        <begin position="317"/>
        <end position="353"/>
    </location>
</feature>
<evidence type="ECO:0000256" key="2">
    <source>
        <dbReference type="ARBA" id="ARBA00008639"/>
    </source>
</evidence>
<accession>W7T2R1</accession>
<reference evidence="5 6" key="1">
    <citation type="journal article" date="2014" name="Mol. Plant">
        <title>Chromosome Scale Genome Assembly and Transcriptome Profiling of Nannochloropsis gaditana in Nitrogen Depletion.</title>
        <authorList>
            <person name="Corteggiani Carpinelli E."/>
            <person name="Telatin A."/>
            <person name="Vitulo N."/>
            <person name="Forcato C."/>
            <person name="D'Angelo M."/>
            <person name="Schiavon R."/>
            <person name="Vezzi A."/>
            <person name="Giacometti G.M."/>
            <person name="Morosinotto T."/>
            <person name="Valle G."/>
        </authorList>
    </citation>
    <scope>NUCLEOTIDE SEQUENCE [LARGE SCALE GENOMIC DNA]</scope>
    <source>
        <strain evidence="5 6">B-31</strain>
    </source>
</reference>
<evidence type="ECO:0000313" key="5">
    <source>
        <dbReference type="EMBL" id="EWM21350.1"/>
    </source>
</evidence>
<comment type="cofactor">
    <cofactor evidence="1">
        <name>pyridoxal 5'-phosphate</name>
        <dbReference type="ChEBI" id="CHEBI:597326"/>
    </cofactor>
</comment>
<feature type="compositionally biased region" description="Basic and acidic residues" evidence="4">
    <location>
        <begin position="342"/>
        <end position="353"/>
    </location>
</feature>
<protein>
    <submittedName>
        <fullName evidence="5">1-aminocyclopropane-1-carboxylate deaminase</fullName>
    </submittedName>
</protein>
<dbReference type="Proteomes" id="UP000019335">
    <property type="component" value="Unassembled WGS sequence"/>
</dbReference>